<feature type="region of interest" description="Disordered" evidence="1">
    <location>
        <begin position="43"/>
        <end position="68"/>
    </location>
</feature>
<feature type="compositionally biased region" description="Low complexity" evidence="1">
    <location>
        <begin position="14"/>
        <end position="25"/>
    </location>
</feature>
<keyword evidence="2" id="KW-1133">Transmembrane helix</keyword>
<name>A0A8S1GRT8_9PELO</name>
<keyword evidence="2" id="KW-0472">Membrane</keyword>
<dbReference type="EMBL" id="CAJGYM010000003">
    <property type="protein sequence ID" value="CAD6185614.1"/>
    <property type="molecule type" value="Genomic_DNA"/>
</dbReference>
<evidence type="ECO:0000313" key="4">
    <source>
        <dbReference type="Proteomes" id="UP000835052"/>
    </source>
</evidence>
<accession>A0A8S1GRT8</accession>
<gene>
    <name evidence="3" type="ORF">CAUJ_LOCUS1533</name>
</gene>
<dbReference type="AlphaFoldDB" id="A0A8S1GRT8"/>
<feature type="compositionally biased region" description="Polar residues" evidence="1">
    <location>
        <begin position="56"/>
        <end position="68"/>
    </location>
</feature>
<proteinExistence type="predicted"/>
<evidence type="ECO:0000256" key="2">
    <source>
        <dbReference type="SAM" id="Phobius"/>
    </source>
</evidence>
<evidence type="ECO:0000256" key="1">
    <source>
        <dbReference type="SAM" id="MobiDB-lite"/>
    </source>
</evidence>
<dbReference type="OrthoDB" id="5823338at2759"/>
<feature type="transmembrane region" description="Helical" evidence="2">
    <location>
        <begin position="112"/>
        <end position="134"/>
    </location>
</feature>
<organism evidence="3 4">
    <name type="scientific">Caenorhabditis auriculariae</name>
    <dbReference type="NCBI Taxonomy" id="2777116"/>
    <lineage>
        <taxon>Eukaryota</taxon>
        <taxon>Metazoa</taxon>
        <taxon>Ecdysozoa</taxon>
        <taxon>Nematoda</taxon>
        <taxon>Chromadorea</taxon>
        <taxon>Rhabditida</taxon>
        <taxon>Rhabditina</taxon>
        <taxon>Rhabditomorpha</taxon>
        <taxon>Rhabditoidea</taxon>
        <taxon>Rhabditidae</taxon>
        <taxon>Peloderinae</taxon>
        <taxon>Caenorhabditis</taxon>
    </lineage>
</organism>
<evidence type="ECO:0000313" key="3">
    <source>
        <dbReference type="EMBL" id="CAD6185614.1"/>
    </source>
</evidence>
<comment type="caution">
    <text evidence="3">The sequence shown here is derived from an EMBL/GenBank/DDBJ whole genome shotgun (WGS) entry which is preliminary data.</text>
</comment>
<feature type="region of interest" description="Disordered" evidence="1">
    <location>
        <begin position="1"/>
        <end position="28"/>
    </location>
</feature>
<reference evidence="3" key="1">
    <citation type="submission" date="2020-10" db="EMBL/GenBank/DDBJ databases">
        <authorList>
            <person name="Kikuchi T."/>
        </authorList>
    </citation>
    <scope>NUCLEOTIDE SEQUENCE</scope>
    <source>
        <strain evidence="3">NKZ352</strain>
    </source>
</reference>
<keyword evidence="4" id="KW-1185">Reference proteome</keyword>
<protein>
    <submittedName>
        <fullName evidence="3">Uncharacterized protein</fullName>
    </submittedName>
</protein>
<dbReference type="Proteomes" id="UP000835052">
    <property type="component" value="Unassembled WGS sequence"/>
</dbReference>
<sequence length="135" mass="14433">MDRVIPPPHSTTVDSAGDSSHASDGYYTPKGFLNQDLIKQAATQRESQRLEGQRDSCASNLSTSSNASVFRFPSTSPLIVISPPKDETPLKITAAPDFSTNQQVVGTHRRSLIIAIVAAGLVVLSVAMMILLVLL</sequence>
<keyword evidence="2" id="KW-0812">Transmembrane</keyword>